<name>D4B299_ARTBC</name>
<feature type="transmembrane region" description="Helical" evidence="1">
    <location>
        <begin position="58"/>
        <end position="76"/>
    </location>
</feature>
<dbReference type="GeneID" id="9524038"/>
<evidence type="ECO:0000259" key="2">
    <source>
        <dbReference type="Pfam" id="PF14856"/>
    </source>
</evidence>
<keyword evidence="4" id="KW-1185">Reference proteome</keyword>
<keyword evidence="1" id="KW-1133">Transmembrane helix</keyword>
<dbReference type="InterPro" id="IPR029226">
    <property type="entry name" value="Ecp2-like"/>
</dbReference>
<sequence length="246" mass="26410">MTFVHHLEALINVGHTLDMGINLLLCMWLGKESGWFAVGLLMLGGSEFNVMLMDKEPFLTFIISINNIDLISYSSLFSSTVELFKMKFNAAAVLVSLIACASAAPTATTTPAPQTPNEKPNDPDIVFALSPANDCGDSTFTNGSSPASPLAADCLKIASNIAAGGTWTVQVGGWHQLVQFGTCALGVRNAGPGWHAIKVGNQDIIDVINTSIQKFKWFDKVGASGEMPCQIVTTGWQNTQWSIYHN</sequence>
<dbReference type="KEGG" id="abe:ARB_02582"/>
<dbReference type="eggNOG" id="ENOG502SU56">
    <property type="taxonomic scope" value="Eukaryota"/>
</dbReference>
<evidence type="ECO:0000313" key="4">
    <source>
        <dbReference type="Proteomes" id="UP000008866"/>
    </source>
</evidence>
<evidence type="ECO:0000313" key="3">
    <source>
        <dbReference type="EMBL" id="EFE30660.1"/>
    </source>
</evidence>
<proteinExistence type="predicted"/>
<comment type="caution">
    <text evidence="3">The sequence shown here is derived from an EMBL/GenBank/DDBJ whole genome shotgun (WGS) entry which is preliminary data.</text>
</comment>
<reference evidence="4" key="1">
    <citation type="journal article" date="2011" name="Genome Biol.">
        <title>Comparative and functional genomics provide insights into the pathogenicity of dermatophytic fungi.</title>
        <authorList>
            <person name="Burmester A."/>
            <person name="Shelest E."/>
            <person name="Gloeckner G."/>
            <person name="Heddergott C."/>
            <person name="Schindler S."/>
            <person name="Staib P."/>
            <person name="Heidel A."/>
            <person name="Felder M."/>
            <person name="Petzold A."/>
            <person name="Szafranski K."/>
            <person name="Feuermann M."/>
            <person name="Pedruzzi I."/>
            <person name="Priebe S."/>
            <person name="Groth M."/>
            <person name="Winkler R."/>
            <person name="Li W."/>
            <person name="Kniemeyer O."/>
            <person name="Schroeckh V."/>
            <person name="Hertweck C."/>
            <person name="Hube B."/>
            <person name="White T.C."/>
            <person name="Platzer M."/>
            <person name="Guthke R."/>
            <person name="Heitman J."/>
            <person name="Woestemeyer J."/>
            <person name="Zipfel P.F."/>
            <person name="Monod M."/>
            <person name="Brakhage A.A."/>
        </authorList>
    </citation>
    <scope>NUCLEOTIDE SEQUENCE [LARGE SCALE GENOMIC DNA]</scope>
    <source>
        <strain evidence="4">ATCC MYA-4681 / CBS 112371</strain>
    </source>
</reference>
<accession>D4B299</accession>
<organism evidence="3 4">
    <name type="scientific">Arthroderma benhamiae (strain ATCC MYA-4681 / CBS 112371)</name>
    <name type="common">Trichophyton mentagrophytes</name>
    <dbReference type="NCBI Taxonomy" id="663331"/>
    <lineage>
        <taxon>Eukaryota</taxon>
        <taxon>Fungi</taxon>
        <taxon>Dikarya</taxon>
        <taxon>Ascomycota</taxon>
        <taxon>Pezizomycotina</taxon>
        <taxon>Eurotiomycetes</taxon>
        <taxon>Eurotiomycetidae</taxon>
        <taxon>Onygenales</taxon>
        <taxon>Arthrodermataceae</taxon>
        <taxon>Trichophyton</taxon>
    </lineage>
</organism>
<protein>
    <recommendedName>
        <fullName evidence="2">Ecp2 effector protein-like domain-containing protein</fullName>
    </recommendedName>
</protein>
<evidence type="ECO:0000256" key="1">
    <source>
        <dbReference type="SAM" id="Phobius"/>
    </source>
</evidence>
<dbReference type="OMA" id="IWMKNTT"/>
<feature type="domain" description="Ecp2 effector protein-like" evidence="2">
    <location>
        <begin position="134"/>
        <end position="229"/>
    </location>
</feature>
<gene>
    <name evidence="3" type="ORF">ARB_02582</name>
</gene>
<keyword evidence="1" id="KW-0472">Membrane</keyword>
<dbReference type="HOGENOM" id="CLU_098696_0_0_1"/>
<dbReference type="EMBL" id="ABSU01000028">
    <property type="protein sequence ID" value="EFE30660.1"/>
    <property type="molecule type" value="Genomic_DNA"/>
</dbReference>
<dbReference type="Pfam" id="PF14856">
    <property type="entry name" value="Hce2"/>
    <property type="match status" value="1"/>
</dbReference>
<dbReference type="RefSeq" id="XP_003011300.1">
    <property type="nucleotide sequence ID" value="XM_003011254.1"/>
</dbReference>
<keyword evidence="1" id="KW-0812">Transmembrane</keyword>
<dbReference type="AlphaFoldDB" id="D4B299"/>
<dbReference type="Proteomes" id="UP000008866">
    <property type="component" value="Unassembled WGS sequence"/>
</dbReference>
<feature type="transmembrane region" description="Helical" evidence="1">
    <location>
        <begin position="88"/>
        <end position="107"/>
    </location>
</feature>